<feature type="compositionally biased region" description="Basic and acidic residues" evidence="1">
    <location>
        <begin position="140"/>
        <end position="152"/>
    </location>
</feature>
<protein>
    <submittedName>
        <fullName evidence="2">Uncharacterized protein</fullName>
    </submittedName>
</protein>
<gene>
    <name evidence="2" type="ORF">ACFQSB_32095</name>
</gene>
<organism evidence="2 3">
    <name type="scientific">Sphaerisporangium rhizosphaerae</name>
    <dbReference type="NCBI Taxonomy" id="2269375"/>
    <lineage>
        <taxon>Bacteria</taxon>
        <taxon>Bacillati</taxon>
        <taxon>Actinomycetota</taxon>
        <taxon>Actinomycetes</taxon>
        <taxon>Streptosporangiales</taxon>
        <taxon>Streptosporangiaceae</taxon>
        <taxon>Sphaerisporangium</taxon>
    </lineage>
</organism>
<reference evidence="3" key="1">
    <citation type="journal article" date="2019" name="Int. J. Syst. Evol. Microbiol.">
        <title>The Global Catalogue of Microorganisms (GCM) 10K type strain sequencing project: providing services to taxonomists for standard genome sequencing and annotation.</title>
        <authorList>
            <consortium name="The Broad Institute Genomics Platform"/>
            <consortium name="The Broad Institute Genome Sequencing Center for Infectious Disease"/>
            <person name="Wu L."/>
            <person name="Ma J."/>
        </authorList>
    </citation>
    <scope>NUCLEOTIDE SEQUENCE [LARGE SCALE GENOMIC DNA]</scope>
    <source>
        <strain evidence="3">CECT 7649</strain>
    </source>
</reference>
<sequence>MTTTETASARQMIEQAARGHYRTIYTASALDAAVRLLAEVHEAGERHGLATADWTGEHGTDHRLAEAVLHARSTAYRRASLAGLDDPHGLLTGAAERAGLATLDHPDTAPCDPRSPALDQHASSPDPRTASLDPRAASLDPREAGTDARRAAGDGPAPRARIRLARLPQTPPWGWDGSAPLVVSLERFDSLTSPGWKWELFPDVGEPSTQMVQVVAPPPSPATADEVLAVARQVLTGAIRLYR</sequence>
<evidence type="ECO:0000256" key="1">
    <source>
        <dbReference type="SAM" id="MobiDB-lite"/>
    </source>
</evidence>
<accession>A0ABW2PEZ6</accession>
<comment type="caution">
    <text evidence="2">The sequence shown here is derived from an EMBL/GenBank/DDBJ whole genome shotgun (WGS) entry which is preliminary data.</text>
</comment>
<dbReference type="RefSeq" id="WP_380830596.1">
    <property type="nucleotide sequence ID" value="NZ_JBHTCG010000031.1"/>
</dbReference>
<proteinExistence type="predicted"/>
<name>A0ABW2PEZ6_9ACTN</name>
<evidence type="ECO:0000313" key="3">
    <source>
        <dbReference type="Proteomes" id="UP001596496"/>
    </source>
</evidence>
<feature type="region of interest" description="Disordered" evidence="1">
    <location>
        <begin position="103"/>
        <end position="159"/>
    </location>
</feature>
<dbReference type="Proteomes" id="UP001596496">
    <property type="component" value="Unassembled WGS sequence"/>
</dbReference>
<dbReference type="EMBL" id="JBHTCG010000031">
    <property type="protein sequence ID" value="MFC7386890.1"/>
    <property type="molecule type" value="Genomic_DNA"/>
</dbReference>
<evidence type="ECO:0000313" key="2">
    <source>
        <dbReference type="EMBL" id="MFC7386890.1"/>
    </source>
</evidence>
<keyword evidence="3" id="KW-1185">Reference proteome</keyword>